<dbReference type="AlphaFoldDB" id="A0A7W7JZJ5"/>
<gene>
    <name evidence="2" type="ORF">HNP52_001230</name>
</gene>
<name>A0A7W7JZJ5_9SPHN</name>
<organism evidence="2 3">
    <name type="scientific">Sphingomonas kyeonggiensis</name>
    <dbReference type="NCBI Taxonomy" id="1268553"/>
    <lineage>
        <taxon>Bacteria</taxon>
        <taxon>Pseudomonadati</taxon>
        <taxon>Pseudomonadota</taxon>
        <taxon>Alphaproteobacteria</taxon>
        <taxon>Sphingomonadales</taxon>
        <taxon>Sphingomonadaceae</taxon>
        <taxon>Sphingomonas</taxon>
    </lineage>
</organism>
<feature type="region of interest" description="Disordered" evidence="1">
    <location>
        <begin position="388"/>
        <end position="422"/>
    </location>
</feature>
<feature type="compositionally biased region" description="Low complexity" evidence="1">
    <location>
        <begin position="400"/>
        <end position="413"/>
    </location>
</feature>
<sequence>MAQALASEPDPQAPALYGGPGGMTPAAIARVRPKVQAMLTGIPAFAMLSSLEQAKLANDMVKVLAYIDDPAGVVEDTALGAPPPAAGAMAAPARGLADANEQTRQNLSKSPGFAGKDFVAGAAAQGTEQFTNLVHNVDFPAFVGGLINNVFKSIVETTIEQMRAYAELISAVAKTAEEYMAENIGMGQGRDYMVDRFPDLLALDVDEDSGKSKLRVTGEDEEAALSEIHATLGMSGPAPSDLSEEETEIGFVNAARIVMAKSRQQLLASMVMLGINRIVVTDGSITAKVKFDMRATDQAKRDYRASAYDRQSSRNRNVSAFGGSFLGFGGGSVNVNEQSHVATVSTAVNETSESQLELAAKMQGEVRVNFKSDYLPLEKMATPEMIGAIQGNSIPPPPRGGAARPPAPGAAAPAPTPAPAGP</sequence>
<keyword evidence="3" id="KW-1185">Reference proteome</keyword>
<evidence type="ECO:0000313" key="3">
    <source>
        <dbReference type="Proteomes" id="UP000575241"/>
    </source>
</evidence>
<accession>A0A7W7JZJ5</accession>
<dbReference type="EMBL" id="JACHLN010000001">
    <property type="protein sequence ID" value="MBB4838179.1"/>
    <property type="molecule type" value="Genomic_DNA"/>
</dbReference>
<proteinExistence type="predicted"/>
<dbReference type="RefSeq" id="WP_184163910.1">
    <property type="nucleotide sequence ID" value="NZ_JACHLN010000001.1"/>
</dbReference>
<reference evidence="2 3" key="1">
    <citation type="submission" date="2020-08" db="EMBL/GenBank/DDBJ databases">
        <title>Functional genomics of gut bacteria from endangered species of beetles.</title>
        <authorList>
            <person name="Carlos-Shanley C."/>
        </authorList>
    </citation>
    <scope>NUCLEOTIDE SEQUENCE [LARGE SCALE GENOMIC DNA]</scope>
    <source>
        <strain evidence="2 3">S00224</strain>
    </source>
</reference>
<evidence type="ECO:0000313" key="2">
    <source>
        <dbReference type="EMBL" id="MBB4838179.1"/>
    </source>
</evidence>
<protein>
    <submittedName>
        <fullName evidence="2">Uncharacterized protein</fullName>
    </submittedName>
</protein>
<dbReference type="Proteomes" id="UP000575241">
    <property type="component" value="Unassembled WGS sequence"/>
</dbReference>
<evidence type="ECO:0000256" key="1">
    <source>
        <dbReference type="SAM" id="MobiDB-lite"/>
    </source>
</evidence>
<comment type="caution">
    <text evidence="2">The sequence shown here is derived from an EMBL/GenBank/DDBJ whole genome shotgun (WGS) entry which is preliminary data.</text>
</comment>